<evidence type="ECO:0000313" key="3">
    <source>
        <dbReference type="Proteomes" id="UP001500610"/>
    </source>
</evidence>
<organism evidence="2 3">
    <name type="scientific">Streptomyces hyderabadensis</name>
    <dbReference type="NCBI Taxonomy" id="598549"/>
    <lineage>
        <taxon>Bacteria</taxon>
        <taxon>Bacillati</taxon>
        <taxon>Actinomycetota</taxon>
        <taxon>Actinomycetes</taxon>
        <taxon>Kitasatosporales</taxon>
        <taxon>Streptomycetaceae</taxon>
        <taxon>Streptomyces</taxon>
    </lineage>
</organism>
<protein>
    <submittedName>
        <fullName evidence="2">Maltodextrin ABC transporter substrate-binding protein MdxE</fullName>
    </submittedName>
</protein>
<keyword evidence="3" id="KW-1185">Reference proteome</keyword>
<evidence type="ECO:0000256" key="1">
    <source>
        <dbReference type="SAM" id="SignalP"/>
    </source>
</evidence>
<comment type="caution">
    <text evidence="2">The sequence shown here is derived from an EMBL/GenBank/DDBJ whole genome shotgun (WGS) entry which is preliminary data.</text>
</comment>
<dbReference type="Proteomes" id="UP001500610">
    <property type="component" value="Unassembled WGS sequence"/>
</dbReference>
<dbReference type="Gene3D" id="3.40.190.10">
    <property type="entry name" value="Periplasmic binding protein-like II"/>
    <property type="match status" value="1"/>
</dbReference>
<dbReference type="Pfam" id="PF01547">
    <property type="entry name" value="SBP_bac_1"/>
    <property type="match status" value="1"/>
</dbReference>
<evidence type="ECO:0000313" key="2">
    <source>
        <dbReference type="EMBL" id="GAA4975720.1"/>
    </source>
</evidence>
<reference evidence="3" key="1">
    <citation type="journal article" date="2019" name="Int. J. Syst. Evol. Microbiol.">
        <title>The Global Catalogue of Microorganisms (GCM) 10K type strain sequencing project: providing services to taxonomists for standard genome sequencing and annotation.</title>
        <authorList>
            <consortium name="The Broad Institute Genomics Platform"/>
            <consortium name="The Broad Institute Genome Sequencing Center for Infectious Disease"/>
            <person name="Wu L."/>
            <person name="Ma J."/>
        </authorList>
    </citation>
    <scope>NUCLEOTIDE SEQUENCE [LARGE SCALE GENOMIC DNA]</scope>
    <source>
        <strain evidence="3">JCM 17657</strain>
    </source>
</reference>
<feature type="chain" id="PRO_5045039002" evidence="1">
    <location>
        <begin position="35"/>
        <end position="440"/>
    </location>
</feature>
<dbReference type="EMBL" id="BAABIV010000003">
    <property type="protein sequence ID" value="GAA4975720.1"/>
    <property type="molecule type" value="Genomic_DNA"/>
</dbReference>
<accession>A0ABP9HPJ9</accession>
<keyword evidence="1" id="KW-0732">Signal</keyword>
<sequence>MVAMNRSQGAARPLSRRTLLAAALAATASGAALTGCTADASGDGRAVRFLGPETPETFRPVIRGFEQAHPGLRVAYTAVPPAQLNDVLQLRLSAKDSAIDVYCVDQPRVPALSARGFLTDLSGVGRRARAAVTTEQYEISSWNGTLRALPVWTSTQYLFYNADLLEKAGVGAPSADPAERWTWERILDAGRRAMQRAGCAYALILEQTDAYYGLQPLVESLGGGSGITGEDMLSPAVTTDGWVKAMRWYHDLFADGLSPRGVTSFQLASFFTSGKVPFFVGGPWNLGSFAGLKEFAWGTAPQPYFEGGRPVTPTDSWSWGVNPYSGRQEEGLKFMEYASLTTAGSLATVAASPLIPAHRAAFDAYAARLDEQATKSTEGVAAIMRHELEHTAVSRPRSVGYTQFETVLASAFSDIRNGSPAEPRLAKASDELVRTWERLR</sequence>
<dbReference type="SUPFAM" id="SSF53850">
    <property type="entry name" value="Periplasmic binding protein-like II"/>
    <property type="match status" value="1"/>
</dbReference>
<dbReference type="PROSITE" id="PS51318">
    <property type="entry name" value="TAT"/>
    <property type="match status" value="1"/>
</dbReference>
<name>A0ABP9HPJ9_9ACTN</name>
<proteinExistence type="predicted"/>
<dbReference type="InterPro" id="IPR006311">
    <property type="entry name" value="TAT_signal"/>
</dbReference>
<feature type="signal peptide" evidence="1">
    <location>
        <begin position="1"/>
        <end position="34"/>
    </location>
</feature>
<dbReference type="PANTHER" id="PTHR43649:SF12">
    <property type="entry name" value="DIACETYLCHITOBIOSE BINDING PROTEIN DASA"/>
    <property type="match status" value="1"/>
</dbReference>
<dbReference type="PANTHER" id="PTHR43649">
    <property type="entry name" value="ARABINOSE-BINDING PROTEIN-RELATED"/>
    <property type="match status" value="1"/>
</dbReference>
<gene>
    <name evidence="2" type="primary">mdxE</name>
    <name evidence="2" type="ORF">GCM10023257_10690</name>
</gene>
<dbReference type="InterPro" id="IPR006059">
    <property type="entry name" value="SBP"/>
</dbReference>
<dbReference type="InterPro" id="IPR050490">
    <property type="entry name" value="Bact_solute-bd_prot1"/>
</dbReference>